<dbReference type="Pfam" id="PF03004">
    <property type="entry name" value="Transposase_24"/>
    <property type="match status" value="1"/>
</dbReference>
<evidence type="ECO:0000256" key="1">
    <source>
        <dbReference type="SAM" id="MobiDB-lite"/>
    </source>
</evidence>
<organism evidence="2 3">
    <name type="scientific">Colocasia esculenta</name>
    <name type="common">Wild taro</name>
    <name type="synonym">Arum esculentum</name>
    <dbReference type="NCBI Taxonomy" id="4460"/>
    <lineage>
        <taxon>Eukaryota</taxon>
        <taxon>Viridiplantae</taxon>
        <taxon>Streptophyta</taxon>
        <taxon>Embryophyta</taxon>
        <taxon>Tracheophyta</taxon>
        <taxon>Spermatophyta</taxon>
        <taxon>Magnoliopsida</taxon>
        <taxon>Liliopsida</taxon>
        <taxon>Araceae</taxon>
        <taxon>Aroideae</taxon>
        <taxon>Colocasieae</taxon>
        <taxon>Colocasia</taxon>
    </lineage>
</organism>
<protein>
    <submittedName>
        <fullName evidence="2">Uncharacterized protein</fullName>
    </submittedName>
</protein>
<accession>A0A843X4R3</accession>
<feature type="compositionally biased region" description="Basic and acidic residues" evidence="1">
    <location>
        <begin position="255"/>
        <end position="267"/>
    </location>
</feature>
<comment type="caution">
    <text evidence="2">The sequence shown here is derived from an EMBL/GenBank/DDBJ whole genome shotgun (WGS) entry which is preliminary data.</text>
</comment>
<reference evidence="2" key="1">
    <citation type="submission" date="2017-07" db="EMBL/GenBank/DDBJ databases">
        <title>Taro Niue Genome Assembly and Annotation.</title>
        <authorList>
            <person name="Atibalentja N."/>
            <person name="Keating K."/>
            <person name="Fields C.J."/>
        </authorList>
    </citation>
    <scope>NUCLEOTIDE SEQUENCE</scope>
    <source>
        <strain evidence="2">Niue_2</strain>
        <tissue evidence="2">Leaf</tissue>
    </source>
</reference>
<evidence type="ECO:0000313" key="3">
    <source>
        <dbReference type="Proteomes" id="UP000652761"/>
    </source>
</evidence>
<keyword evidence="3" id="KW-1185">Reference proteome</keyword>
<dbReference type="Proteomes" id="UP000652761">
    <property type="component" value="Unassembled WGS sequence"/>
</dbReference>
<dbReference type="EMBL" id="NMUH01005906">
    <property type="protein sequence ID" value="MQM13971.1"/>
    <property type="molecule type" value="Genomic_DNA"/>
</dbReference>
<dbReference type="AlphaFoldDB" id="A0A843X4R3"/>
<name>A0A843X4R3_COLES</name>
<feature type="region of interest" description="Disordered" evidence="1">
    <location>
        <begin position="239"/>
        <end position="280"/>
    </location>
</feature>
<sequence length="280" mass="31305">MSPATVVPSDFSLHFATEREVADARTTWNKIAANRFTDYLNKHKAAAKKASRNFDDPLMWKGRGALAIRRDYWDAMCNKWATEDFQHRSRIATENQIKMPEATLHTSGSISFGRQKRKMERERKADLCLTRSYLSIHIEEKIQETYAEQMVDRHGGDSTQHPEFDAMAWLAATGQPKKGRVFGFGSSLDVGRVISSSQDSHGSTIVMTPPYSSTLPSDQVCETLVPTLQTMGVGLRSPASVASSSASHVPPIRDPTIEAHQGERAERDDDEDEDPHIQDD</sequence>
<dbReference type="InterPro" id="IPR004252">
    <property type="entry name" value="Probable_transposase_24"/>
</dbReference>
<evidence type="ECO:0000313" key="2">
    <source>
        <dbReference type="EMBL" id="MQM13971.1"/>
    </source>
</evidence>
<feature type="compositionally biased region" description="Low complexity" evidence="1">
    <location>
        <begin position="239"/>
        <end position="250"/>
    </location>
</feature>
<gene>
    <name evidence="2" type="ORF">Taro_046899</name>
</gene>
<proteinExistence type="predicted"/>